<accession>A0A081C8W3</accession>
<dbReference type="AlphaFoldDB" id="A0A081C8W3"/>
<reference evidence="1 2" key="1">
    <citation type="journal article" date="2015" name="PeerJ">
        <title>First genomic representation of candidate bacterial phylum KSB3 points to enhanced environmental sensing as a trigger of wastewater bulking.</title>
        <authorList>
            <person name="Sekiguchi Y."/>
            <person name="Ohashi A."/>
            <person name="Parks D.H."/>
            <person name="Yamauchi T."/>
            <person name="Tyson G.W."/>
            <person name="Hugenholtz P."/>
        </authorList>
    </citation>
    <scope>NUCLEOTIDE SEQUENCE [LARGE SCALE GENOMIC DNA]</scope>
</reference>
<sequence>MQLHELTEASIRQFAGDTIFKRGFDYYKSGMVSELQYDANTSSIEAEVAGSYD</sequence>
<evidence type="ECO:0000313" key="1">
    <source>
        <dbReference type="EMBL" id="GAK61018.1"/>
    </source>
</evidence>
<gene>
    <name evidence="1" type="ORF">U27_00916</name>
</gene>
<dbReference type="Proteomes" id="UP000030661">
    <property type="component" value="Unassembled WGS sequence"/>
</dbReference>
<protein>
    <submittedName>
        <fullName evidence="1">Uncharacterized protein</fullName>
    </submittedName>
</protein>
<keyword evidence="2" id="KW-1185">Reference proteome</keyword>
<evidence type="ECO:0000313" key="2">
    <source>
        <dbReference type="Proteomes" id="UP000030661"/>
    </source>
</evidence>
<name>A0A081C8W3_VECG1</name>
<dbReference type="STRING" id="1499967.U27_00916"/>
<organism evidence="1 2">
    <name type="scientific">Vecturithrix granuli</name>
    <dbReference type="NCBI Taxonomy" id="1499967"/>
    <lineage>
        <taxon>Bacteria</taxon>
        <taxon>Candidatus Moduliflexota</taxon>
        <taxon>Candidatus Vecturitrichia</taxon>
        <taxon>Candidatus Vecturitrichales</taxon>
        <taxon>Candidatus Vecturitrichaceae</taxon>
        <taxon>Candidatus Vecturithrix</taxon>
    </lineage>
</organism>
<dbReference type="EMBL" id="DF820476">
    <property type="protein sequence ID" value="GAK61018.1"/>
    <property type="molecule type" value="Genomic_DNA"/>
</dbReference>
<dbReference type="HOGENOM" id="CLU_3058872_0_0_0"/>
<proteinExistence type="predicted"/>